<reference evidence="15 16" key="1">
    <citation type="journal article" date="2016" name="Nat. Commun.">
        <title>Thousands of microbial genomes shed light on interconnected biogeochemical processes in an aquifer system.</title>
        <authorList>
            <person name="Anantharaman K."/>
            <person name="Brown C.T."/>
            <person name="Hug L.A."/>
            <person name="Sharon I."/>
            <person name="Castelle C.J."/>
            <person name="Probst A.J."/>
            <person name="Thomas B.C."/>
            <person name="Singh A."/>
            <person name="Wilkins M.J."/>
            <person name="Karaoz U."/>
            <person name="Brodie E.L."/>
            <person name="Williams K.H."/>
            <person name="Hubbard S.S."/>
            <person name="Banfield J.F."/>
        </authorList>
    </citation>
    <scope>NUCLEOTIDE SEQUENCE [LARGE SCALE GENOMIC DNA]</scope>
</reference>
<dbReference type="InterPro" id="IPR019539">
    <property type="entry name" value="GalKase_N"/>
</dbReference>
<dbReference type="InterPro" id="IPR036554">
    <property type="entry name" value="GHMP_kinase_C_sf"/>
</dbReference>
<dbReference type="PRINTS" id="PR00473">
    <property type="entry name" value="GALCTOKINASE"/>
</dbReference>
<evidence type="ECO:0000256" key="5">
    <source>
        <dbReference type="ARBA" id="ARBA00022741"/>
    </source>
</evidence>
<dbReference type="PROSITE" id="PS00627">
    <property type="entry name" value="GHMP_KINASES_ATP"/>
    <property type="match status" value="1"/>
</dbReference>
<keyword evidence="10" id="KW-0119">Carbohydrate metabolism</keyword>
<evidence type="ECO:0000259" key="14">
    <source>
        <dbReference type="Pfam" id="PF10509"/>
    </source>
</evidence>
<keyword evidence="9" id="KW-0299">Galactose metabolism</keyword>
<comment type="similarity">
    <text evidence="1">Belongs to the GHMP kinase family. GalK subfamily.</text>
</comment>
<feature type="domain" description="Galactokinase N-terminal" evidence="14">
    <location>
        <begin position="8"/>
        <end position="56"/>
    </location>
</feature>
<feature type="domain" description="GHMP kinase N-terminal" evidence="12">
    <location>
        <begin position="92"/>
        <end position="178"/>
    </location>
</feature>
<keyword evidence="2" id="KW-0963">Cytoplasm</keyword>
<dbReference type="PANTHER" id="PTHR10457">
    <property type="entry name" value="MEVALONATE KINASE/GALACTOKINASE"/>
    <property type="match status" value="1"/>
</dbReference>
<dbReference type="GO" id="GO:0046872">
    <property type="term" value="F:metal ion binding"/>
    <property type="evidence" value="ECO:0007669"/>
    <property type="project" value="UniProtKB-KW"/>
</dbReference>
<dbReference type="InterPro" id="IPR020568">
    <property type="entry name" value="Ribosomal_Su5_D2-typ_SF"/>
</dbReference>
<dbReference type="PANTHER" id="PTHR10457:SF7">
    <property type="entry name" value="GALACTOKINASE-RELATED"/>
    <property type="match status" value="1"/>
</dbReference>
<dbReference type="Gene3D" id="3.30.70.890">
    <property type="entry name" value="GHMP kinase, C-terminal domain"/>
    <property type="match status" value="1"/>
</dbReference>
<gene>
    <name evidence="15" type="ORF">A2519_08510</name>
</gene>
<evidence type="ECO:0000256" key="9">
    <source>
        <dbReference type="ARBA" id="ARBA00023144"/>
    </source>
</evidence>
<keyword evidence="4" id="KW-0479">Metal-binding</keyword>
<evidence type="ECO:0000256" key="3">
    <source>
        <dbReference type="ARBA" id="ARBA00022679"/>
    </source>
</evidence>
<evidence type="ECO:0000256" key="11">
    <source>
        <dbReference type="NCBIfam" id="TIGR00131"/>
    </source>
</evidence>
<dbReference type="PRINTS" id="PR00959">
    <property type="entry name" value="MEVGALKINASE"/>
</dbReference>
<keyword evidence="3" id="KW-0808">Transferase</keyword>
<accession>A0A1F7FHW0</accession>
<dbReference type="PIRSF" id="PIRSF000530">
    <property type="entry name" value="Galactokinase"/>
    <property type="match status" value="1"/>
</dbReference>
<evidence type="ECO:0000256" key="7">
    <source>
        <dbReference type="ARBA" id="ARBA00022840"/>
    </source>
</evidence>
<evidence type="ECO:0000256" key="8">
    <source>
        <dbReference type="ARBA" id="ARBA00022842"/>
    </source>
</evidence>
<dbReference type="InterPro" id="IPR006206">
    <property type="entry name" value="Mevalonate/galactokinase"/>
</dbReference>
<evidence type="ECO:0000256" key="2">
    <source>
        <dbReference type="ARBA" id="ARBA00022490"/>
    </source>
</evidence>
<dbReference type="InterPro" id="IPR013750">
    <property type="entry name" value="GHMP_kinase_C_dom"/>
</dbReference>
<evidence type="ECO:0000256" key="1">
    <source>
        <dbReference type="ARBA" id="ARBA00006566"/>
    </source>
</evidence>
<dbReference type="SUPFAM" id="SSF55060">
    <property type="entry name" value="GHMP Kinase, C-terminal domain"/>
    <property type="match status" value="1"/>
</dbReference>
<protein>
    <recommendedName>
        <fullName evidence="11">Galactokinase</fullName>
        <ecNumber evidence="11">2.7.1.6</ecNumber>
    </recommendedName>
</protein>
<dbReference type="GO" id="GO:0006012">
    <property type="term" value="P:galactose metabolic process"/>
    <property type="evidence" value="ECO:0007669"/>
    <property type="project" value="UniProtKB-UniRule"/>
</dbReference>
<dbReference type="Pfam" id="PF00288">
    <property type="entry name" value="GHMP_kinases_N"/>
    <property type="match status" value="1"/>
</dbReference>
<organism evidence="15 16">
    <name type="scientific">Candidatus Raymondbacteria bacterium RIFOXYD12_FULL_49_13</name>
    <dbReference type="NCBI Taxonomy" id="1817890"/>
    <lineage>
        <taxon>Bacteria</taxon>
        <taxon>Raymondiibacteriota</taxon>
    </lineage>
</organism>
<dbReference type="EMBL" id="MFYX01000033">
    <property type="protein sequence ID" value="OGK06305.1"/>
    <property type="molecule type" value="Genomic_DNA"/>
</dbReference>
<dbReference type="InterPro" id="IPR006203">
    <property type="entry name" value="GHMP_knse_ATP-bd_CS"/>
</dbReference>
<dbReference type="Proteomes" id="UP000179243">
    <property type="component" value="Unassembled WGS sequence"/>
</dbReference>
<dbReference type="GO" id="GO:0005524">
    <property type="term" value="F:ATP binding"/>
    <property type="evidence" value="ECO:0007669"/>
    <property type="project" value="UniProtKB-UniRule"/>
</dbReference>
<feature type="domain" description="GHMP kinase C-terminal" evidence="13">
    <location>
        <begin position="284"/>
        <end position="352"/>
    </location>
</feature>
<evidence type="ECO:0000256" key="6">
    <source>
        <dbReference type="ARBA" id="ARBA00022777"/>
    </source>
</evidence>
<dbReference type="InterPro" id="IPR014721">
    <property type="entry name" value="Ribsml_uS5_D2-typ_fold_subgr"/>
</dbReference>
<dbReference type="AlphaFoldDB" id="A0A1F7FHW0"/>
<dbReference type="Pfam" id="PF10509">
    <property type="entry name" value="GalKase_gal_bdg"/>
    <property type="match status" value="1"/>
</dbReference>
<keyword evidence="7" id="KW-0067">ATP-binding</keyword>
<dbReference type="InterPro" id="IPR006204">
    <property type="entry name" value="GHMP_kinase_N_dom"/>
</dbReference>
<proteinExistence type="inferred from homology"/>
<dbReference type="InterPro" id="IPR000705">
    <property type="entry name" value="Galactokinase"/>
</dbReference>
<keyword evidence="5" id="KW-0547">Nucleotide-binding</keyword>
<dbReference type="Gene3D" id="3.30.230.10">
    <property type="match status" value="1"/>
</dbReference>
<dbReference type="FunFam" id="3.30.230.10:FF:000017">
    <property type="entry name" value="Galactokinase"/>
    <property type="match status" value="1"/>
</dbReference>
<evidence type="ECO:0000313" key="16">
    <source>
        <dbReference type="Proteomes" id="UP000179243"/>
    </source>
</evidence>
<dbReference type="EC" id="2.7.1.6" evidence="11"/>
<evidence type="ECO:0000259" key="12">
    <source>
        <dbReference type="Pfam" id="PF00288"/>
    </source>
</evidence>
<sequence length="382" mass="42428">MKTKLVRNHQQKFHFPPAFCVFAPGRINFIGEHTDYNGGLVMPMALDKGVYVAISPNGDRMLRIQSLDFNQYAEFSLEGLAPDPSAMWANCPKGIVRMLQDKGCAVPGADITITGDLPIGAGLSSSAAVEVAVGFAVKRMFNLNVSDIDLAFLCQKAEHEFTGAKCGIMDQMISILGKKRTLMKLSCADLEYEYIPFKFSGVSILITNSRVSHNLAQGEYNVRRTECAQIFEMIRTMNSDAATISDFSLKEMGENEYFFRGTLYNRLLHILSENYRVRKMARMLKDGDLYAVGDLLYESHKSMRDHYEVSCPELDWLVDNASQIPGVYGARMTGGGFGGCTITLLKQSAEKAYIASLDQYVKEFGIEPEVYTAVPSDGVRVI</sequence>
<dbReference type="Pfam" id="PF08544">
    <property type="entry name" value="GHMP_kinases_C"/>
    <property type="match status" value="1"/>
</dbReference>
<dbReference type="SUPFAM" id="SSF54211">
    <property type="entry name" value="Ribosomal protein S5 domain 2-like"/>
    <property type="match status" value="1"/>
</dbReference>
<evidence type="ECO:0000313" key="15">
    <source>
        <dbReference type="EMBL" id="OGK06305.1"/>
    </source>
</evidence>
<evidence type="ECO:0000259" key="13">
    <source>
        <dbReference type="Pfam" id="PF08544"/>
    </source>
</evidence>
<dbReference type="FunFam" id="3.30.70.890:FF:000001">
    <property type="entry name" value="Galactokinase"/>
    <property type="match status" value="1"/>
</dbReference>
<dbReference type="GO" id="GO:0005829">
    <property type="term" value="C:cytosol"/>
    <property type="evidence" value="ECO:0007669"/>
    <property type="project" value="TreeGrafter"/>
</dbReference>
<dbReference type="NCBIfam" id="TIGR00131">
    <property type="entry name" value="gal_kin"/>
    <property type="match status" value="1"/>
</dbReference>
<name>A0A1F7FHW0_UNCRA</name>
<comment type="caution">
    <text evidence="15">The sequence shown here is derived from an EMBL/GenBank/DDBJ whole genome shotgun (WGS) entry which is preliminary data.</text>
</comment>
<keyword evidence="8" id="KW-0460">Magnesium</keyword>
<keyword evidence="6 15" id="KW-0418">Kinase</keyword>
<evidence type="ECO:0000256" key="10">
    <source>
        <dbReference type="ARBA" id="ARBA00023277"/>
    </source>
</evidence>
<dbReference type="GO" id="GO:0004335">
    <property type="term" value="F:galactokinase activity"/>
    <property type="evidence" value="ECO:0007669"/>
    <property type="project" value="UniProtKB-UniRule"/>
</dbReference>
<evidence type="ECO:0000256" key="4">
    <source>
        <dbReference type="ARBA" id="ARBA00022723"/>
    </source>
</evidence>